<organism evidence="7 8">
    <name type="scientific">Filimonas effusa</name>
    <dbReference type="NCBI Taxonomy" id="2508721"/>
    <lineage>
        <taxon>Bacteria</taxon>
        <taxon>Pseudomonadati</taxon>
        <taxon>Bacteroidota</taxon>
        <taxon>Chitinophagia</taxon>
        <taxon>Chitinophagales</taxon>
        <taxon>Chitinophagaceae</taxon>
        <taxon>Filimonas</taxon>
    </lineage>
</organism>
<comment type="caution">
    <text evidence="7">The sequence shown here is derived from an EMBL/GenBank/DDBJ whole genome shotgun (WGS) entry which is preliminary data.</text>
</comment>
<dbReference type="OrthoDB" id="905812at2"/>
<reference evidence="7 8" key="1">
    <citation type="submission" date="2019-01" db="EMBL/GenBank/DDBJ databases">
        <title>Filimonas sp. strain TTM-71.</title>
        <authorList>
            <person name="Chen W.-M."/>
        </authorList>
    </citation>
    <scope>NUCLEOTIDE SEQUENCE [LARGE SCALE GENOMIC DNA]</scope>
    <source>
        <strain evidence="7 8">TTM-71</strain>
    </source>
</reference>
<dbReference type="SUPFAM" id="SSF49464">
    <property type="entry name" value="Carboxypeptidase regulatory domain-like"/>
    <property type="match status" value="1"/>
</dbReference>
<feature type="region of interest" description="Disordered" evidence="4">
    <location>
        <begin position="794"/>
        <end position="814"/>
    </location>
</feature>
<evidence type="ECO:0000256" key="1">
    <source>
        <dbReference type="ARBA" id="ARBA00004442"/>
    </source>
</evidence>
<dbReference type="InterPro" id="IPR036942">
    <property type="entry name" value="Beta-barrel_TonB_sf"/>
</dbReference>
<proteinExistence type="predicted"/>
<evidence type="ECO:0000256" key="4">
    <source>
        <dbReference type="SAM" id="MobiDB-lite"/>
    </source>
</evidence>
<dbReference type="Pfam" id="PF14905">
    <property type="entry name" value="OMP_b-brl_3"/>
    <property type="match status" value="1"/>
</dbReference>
<dbReference type="Gene3D" id="2.170.130.10">
    <property type="entry name" value="TonB-dependent receptor, plug domain"/>
    <property type="match status" value="1"/>
</dbReference>
<keyword evidence="2" id="KW-0472">Membrane</keyword>
<evidence type="ECO:0000313" key="7">
    <source>
        <dbReference type="EMBL" id="RXK83422.1"/>
    </source>
</evidence>
<comment type="subcellular location">
    <subcellularLocation>
        <location evidence="1">Cell outer membrane</location>
    </subcellularLocation>
</comment>
<keyword evidence="3" id="KW-0998">Cell outer membrane</keyword>
<dbReference type="Pfam" id="PF13620">
    <property type="entry name" value="CarboxypepD_reg"/>
    <property type="match status" value="1"/>
</dbReference>
<keyword evidence="5" id="KW-0732">Signal</keyword>
<keyword evidence="7" id="KW-0675">Receptor</keyword>
<dbReference type="AlphaFoldDB" id="A0A4Q1D4L5"/>
<dbReference type="RefSeq" id="WP_129004475.1">
    <property type="nucleotide sequence ID" value="NZ_SDHZ01000002.1"/>
</dbReference>
<evidence type="ECO:0000256" key="2">
    <source>
        <dbReference type="ARBA" id="ARBA00023136"/>
    </source>
</evidence>
<dbReference type="PANTHER" id="PTHR40980:SF4">
    <property type="entry name" value="TONB-DEPENDENT RECEPTOR-LIKE BETA-BARREL DOMAIN-CONTAINING PROTEIN"/>
    <property type="match status" value="1"/>
</dbReference>
<dbReference type="EMBL" id="SDHZ01000002">
    <property type="protein sequence ID" value="RXK83422.1"/>
    <property type="molecule type" value="Genomic_DNA"/>
</dbReference>
<evidence type="ECO:0000313" key="8">
    <source>
        <dbReference type="Proteomes" id="UP000290545"/>
    </source>
</evidence>
<dbReference type="InterPro" id="IPR008969">
    <property type="entry name" value="CarboxyPept-like_regulatory"/>
</dbReference>
<dbReference type="PANTHER" id="PTHR40980">
    <property type="entry name" value="PLUG DOMAIN-CONTAINING PROTEIN"/>
    <property type="match status" value="1"/>
</dbReference>
<accession>A0A4Q1D4L5</accession>
<evidence type="ECO:0000256" key="3">
    <source>
        <dbReference type="ARBA" id="ARBA00023237"/>
    </source>
</evidence>
<name>A0A4Q1D4L5_9BACT</name>
<dbReference type="Proteomes" id="UP000290545">
    <property type="component" value="Unassembled WGS sequence"/>
</dbReference>
<evidence type="ECO:0000256" key="5">
    <source>
        <dbReference type="SAM" id="SignalP"/>
    </source>
</evidence>
<gene>
    <name evidence="7" type="ORF">ESB13_15105</name>
</gene>
<feature type="chain" id="PRO_5020716020" evidence="5">
    <location>
        <begin position="22"/>
        <end position="814"/>
    </location>
</feature>
<sequence length="814" mass="91516">MNPNFSLTILVFLLFAHVTQAQQISGTVRDADNKPVAHAVVSLLRLPDSLVLKNEVTDKNGAFRFAGVAAGTYFLNVTYIGYVRGFSGAFVVTGKSGITVSTIVLSKAVADLQGVTVTSKKPMIEVKADKTIVNVENTINAIGNDVLELLRRSPGVLVDKDENISLSGKNGVQVFIDGKPSPFSGKDLSAYLKAMQSDQVESIELITNPSAKYEAAGNAGIINIRLKKNKAFGTNGTVSAGYNIGIYSKYNGSFAINHRNKKLNFFGNYNYNKSRNESSNTFYRELLDSVFDQHAFRTITFEGNSFRGGIDYYANRNNTFGIAVMGNVNKGTYDMLSNNVISYAPAGKPDRLLEAANMINDKRNNLNTNLNYRFADTLGHEFNVDADYGSYTVRTGQFQPNIYYTPSHSAVMSKAVYRMSTPTDIKTYALRADYEQDYKKGKLSIGIKSSLVDSDNDLLRYNVWTNKESLDTLRSNIFNYNENINAGYVNYNKQFKGVMLQAGLRVENTNSKGTSIGHRIVNDSYAIYDSSFERNYTDLFPSAAITWNKHPGNQWSLSYSRRIDRPAYKDLNPFEFKLDEYTYEKGNTQLKPQYTHSVRMTNVYKYKLTTALGYSRVTDVFTQLPDTADRSKAYVTWENLASQDAFSLDISLPVQYNKYTGFLSISSNYSHYRANLGEGRTIDHGMLSVNLYMQHSYKFSKRFTGEISGFYNSPTINQGTFRSRKQWTLNAGGQYSFAGERMLFKVSVSDLFHMLQWWSESDFAGQRVVANGKWESRQLKLNLSWRFGSSQVKASRQRKTASEEESRRINSGGN</sequence>
<dbReference type="Gene3D" id="2.40.170.20">
    <property type="entry name" value="TonB-dependent receptor, beta-barrel domain"/>
    <property type="match status" value="1"/>
</dbReference>
<feature type="domain" description="Outer membrane protein beta-barrel" evidence="6">
    <location>
        <begin position="376"/>
        <end position="785"/>
    </location>
</feature>
<keyword evidence="8" id="KW-1185">Reference proteome</keyword>
<evidence type="ECO:0000259" key="6">
    <source>
        <dbReference type="Pfam" id="PF14905"/>
    </source>
</evidence>
<dbReference type="GO" id="GO:0009279">
    <property type="term" value="C:cell outer membrane"/>
    <property type="evidence" value="ECO:0007669"/>
    <property type="project" value="UniProtKB-SubCell"/>
</dbReference>
<dbReference type="Gene3D" id="2.60.40.1120">
    <property type="entry name" value="Carboxypeptidase-like, regulatory domain"/>
    <property type="match status" value="1"/>
</dbReference>
<protein>
    <submittedName>
        <fullName evidence="7">TonB-dependent receptor</fullName>
    </submittedName>
</protein>
<feature type="signal peptide" evidence="5">
    <location>
        <begin position="1"/>
        <end position="21"/>
    </location>
</feature>
<dbReference type="SUPFAM" id="SSF56935">
    <property type="entry name" value="Porins"/>
    <property type="match status" value="1"/>
</dbReference>
<dbReference type="InterPro" id="IPR037066">
    <property type="entry name" value="Plug_dom_sf"/>
</dbReference>
<dbReference type="InterPro" id="IPR041700">
    <property type="entry name" value="OMP_b-brl_3"/>
</dbReference>